<name>A0A6M0RH57_9CYAN</name>
<evidence type="ECO:0000313" key="2">
    <source>
        <dbReference type="EMBL" id="NEZ55576.1"/>
    </source>
</evidence>
<keyword evidence="3" id="KW-1185">Reference proteome</keyword>
<comment type="caution">
    <text evidence="2">The sequence shown here is derived from an EMBL/GenBank/DDBJ whole genome shotgun (WGS) entry which is preliminary data.</text>
</comment>
<evidence type="ECO:0000313" key="3">
    <source>
        <dbReference type="Proteomes" id="UP000481033"/>
    </source>
</evidence>
<protein>
    <submittedName>
        <fullName evidence="2">Uncharacterized protein</fullName>
    </submittedName>
</protein>
<feature type="signal peptide" evidence="1">
    <location>
        <begin position="1"/>
        <end position="21"/>
    </location>
</feature>
<organism evidence="2 3">
    <name type="scientific">Adonisia turfae CCMR0081</name>
    <dbReference type="NCBI Taxonomy" id="2292702"/>
    <lineage>
        <taxon>Bacteria</taxon>
        <taxon>Bacillati</taxon>
        <taxon>Cyanobacteriota</taxon>
        <taxon>Adonisia</taxon>
        <taxon>Adonisia turfae</taxon>
    </lineage>
</organism>
<feature type="chain" id="PRO_5026904582" evidence="1">
    <location>
        <begin position="22"/>
        <end position="149"/>
    </location>
</feature>
<reference evidence="2 3" key="1">
    <citation type="journal article" date="2020" name="Microb. Ecol.">
        <title>Ecogenomics of the Marine Benthic Filamentous Cyanobacterium Adonisia.</title>
        <authorList>
            <person name="Walter J.M."/>
            <person name="Coutinho F.H."/>
            <person name="Leomil L."/>
            <person name="Hargreaves P.I."/>
            <person name="Campeao M.E."/>
            <person name="Vieira V.V."/>
            <person name="Silva B.S."/>
            <person name="Fistarol G.O."/>
            <person name="Salomon P.S."/>
            <person name="Sawabe T."/>
            <person name="Mino S."/>
            <person name="Hosokawa M."/>
            <person name="Miyashita H."/>
            <person name="Maruyama F."/>
            <person name="van Verk M.C."/>
            <person name="Dutilh B.E."/>
            <person name="Thompson C.C."/>
            <person name="Thompson F.L."/>
        </authorList>
    </citation>
    <scope>NUCLEOTIDE SEQUENCE [LARGE SCALE GENOMIC DNA]</scope>
    <source>
        <strain evidence="2 3">CCMR0081</strain>
    </source>
</reference>
<sequence length="149" mass="16143">MNIKKWTPLSLSVLTTLVLCAAYPTPLVAQAPALGDPVTTVPVAQDGINIRLVNQTTDTITYEALGDTQPRRLTPTADITLQQINTPATLTFFYEDIPKDRQTGVGLLQTAINFDETTGVLDIIIRPTNDLDADVSNLTVEANGNVFVF</sequence>
<evidence type="ECO:0000256" key="1">
    <source>
        <dbReference type="SAM" id="SignalP"/>
    </source>
</evidence>
<gene>
    <name evidence="2" type="ORF">DXZ20_07805</name>
</gene>
<keyword evidence="1" id="KW-0732">Signal</keyword>
<dbReference type="EMBL" id="QXHD01000004">
    <property type="protein sequence ID" value="NEZ55576.1"/>
    <property type="molecule type" value="Genomic_DNA"/>
</dbReference>
<dbReference type="AlphaFoldDB" id="A0A6M0RH57"/>
<proteinExistence type="predicted"/>
<dbReference type="Proteomes" id="UP000481033">
    <property type="component" value="Unassembled WGS sequence"/>
</dbReference>
<accession>A0A6M0RH57</accession>